<gene>
    <name evidence="1" type="ORF">PsAD2_02887</name>
</gene>
<dbReference type="AlphaFoldDB" id="A0A165XJM4"/>
<accession>A0A165XJM4</accession>
<sequence>MLKVLVTGVWICLVTVGAAYFTALYKTDFDPMLQKNAHLEGLDYQSTPTINVPVLEDGKIHGYIVAQFVFTVDSELLAKLAVPPHAFVVDEAFRLIYSKADKEFAQLRKSDLKELTEEVRTRVNERFATEIVQDVLIQDFTFHVPSNLNKNIIKNAAEQAAAS</sequence>
<evidence type="ECO:0000313" key="1">
    <source>
        <dbReference type="EMBL" id="KZL17770.1"/>
    </source>
</evidence>
<comment type="caution">
    <text evidence="1">The sequence shown here is derived from an EMBL/GenBank/DDBJ whole genome shotgun (WGS) entry which is preliminary data.</text>
</comment>
<reference evidence="1 2" key="1">
    <citation type="journal article" date="2016" name="Front. Microbiol.">
        <title>Comparative Genomic Analysis Reveals a Diverse Repertoire of Genes Involved in Prokaryote-Eukaryote Interactions within the Pseudovibrio Genus.</title>
        <authorList>
            <person name="Romano S."/>
            <person name="Fernandez-Guerra A."/>
            <person name="Reen F.J."/>
            <person name="Glockner F.O."/>
            <person name="Crowley S.P."/>
            <person name="O'Sullivan O."/>
            <person name="Cotter P.D."/>
            <person name="Adams C."/>
            <person name="Dobson A.D."/>
            <person name="O'Gara F."/>
        </authorList>
    </citation>
    <scope>NUCLEOTIDE SEQUENCE [LARGE SCALE GENOMIC DNA]</scope>
    <source>
        <strain evidence="1 2">Ad2</strain>
    </source>
</reference>
<dbReference type="OrthoDB" id="7847400at2"/>
<name>A0A165XJM4_9HYPH</name>
<evidence type="ECO:0000313" key="2">
    <source>
        <dbReference type="Proteomes" id="UP000076577"/>
    </source>
</evidence>
<dbReference type="STRING" id="989403.SAMN05421798_101263"/>
<protein>
    <submittedName>
        <fullName evidence="1">Uncharacterized protein</fullName>
    </submittedName>
</protein>
<dbReference type="PATRIC" id="fig|989403.3.peg.3097"/>
<proteinExistence type="predicted"/>
<dbReference type="RefSeq" id="WP_068007106.1">
    <property type="nucleotide sequence ID" value="NZ_FOFM01000001.1"/>
</dbReference>
<organism evidence="1 2">
    <name type="scientific">Pseudovibrio axinellae</name>
    <dbReference type="NCBI Taxonomy" id="989403"/>
    <lineage>
        <taxon>Bacteria</taxon>
        <taxon>Pseudomonadati</taxon>
        <taxon>Pseudomonadota</taxon>
        <taxon>Alphaproteobacteria</taxon>
        <taxon>Hyphomicrobiales</taxon>
        <taxon>Stappiaceae</taxon>
        <taxon>Pseudovibrio</taxon>
    </lineage>
</organism>
<dbReference type="EMBL" id="LMCB01000029">
    <property type="protein sequence ID" value="KZL17770.1"/>
    <property type="molecule type" value="Genomic_DNA"/>
</dbReference>
<keyword evidence="2" id="KW-1185">Reference proteome</keyword>
<dbReference type="Proteomes" id="UP000076577">
    <property type="component" value="Unassembled WGS sequence"/>
</dbReference>